<dbReference type="EMBL" id="BAAAYN010000041">
    <property type="protein sequence ID" value="GAA3393195.1"/>
    <property type="molecule type" value="Genomic_DNA"/>
</dbReference>
<dbReference type="SUPFAM" id="SSF48498">
    <property type="entry name" value="Tetracyclin repressor-like, C-terminal domain"/>
    <property type="match status" value="1"/>
</dbReference>
<name>A0ABP6T4S1_9ACTN</name>
<feature type="region of interest" description="Disordered" evidence="3">
    <location>
        <begin position="1"/>
        <end position="23"/>
    </location>
</feature>
<protein>
    <submittedName>
        <fullName evidence="5">TetR/AcrR family transcriptional regulator</fullName>
    </submittedName>
</protein>
<dbReference type="PANTHER" id="PTHR30055:SF160">
    <property type="entry name" value="TRANSCRIPTIONAL REGULATORY PROTEIN (PROBABLY ASNC-FAMILY)-RELATED"/>
    <property type="match status" value="1"/>
</dbReference>
<organism evidence="5 6">
    <name type="scientific">Cryptosporangium minutisporangium</name>
    <dbReference type="NCBI Taxonomy" id="113569"/>
    <lineage>
        <taxon>Bacteria</taxon>
        <taxon>Bacillati</taxon>
        <taxon>Actinomycetota</taxon>
        <taxon>Actinomycetes</taxon>
        <taxon>Cryptosporangiales</taxon>
        <taxon>Cryptosporangiaceae</taxon>
        <taxon>Cryptosporangium</taxon>
    </lineage>
</organism>
<evidence type="ECO:0000256" key="3">
    <source>
        <dbReference type="SAM" id="MobiDB-lite"/>
    </source>
</evidence>
<reference evidence="6" key="1">
    <citation type="journal article" date="2019" name="Int. J. Syst. Evol. Microbiol.">
        <title>The Global Catalogue of Microorganisms (GCM) 10K type strain sequencing project: providing services to taxonomists for standard genome sequencing and annotation.</title>
        <authorList>
            <consortium name="The Broad Institute Genomics Platform"/>
            <consortium name="The Broad Institute Genome Sequencing Center for Infectious Disease"/>
            <person name="Wu L."/>
            <person name="Ma J."/>
        </authorList>
    </citation>
    <scope>NUCLEOTIDE SEQUENCE [LARGE SCALE GENOMIC DNA]</scope>
    <source>
        <strain evidence="6">JCM 9458</strain>
    </source>
</reference>
<evidence type="ECO:0000313" key="5">
    <source>
        <dbReference type="EMBL" id="GAA3393195.1"/>
    </source>
</evidence>
<dbReference type="InterPro" id="IPR001647">
    <property type="entry name" value="HTH_TetR"/>
</dbReference>
<accession>A0ABP6T4S1</accession>
<evidence type="ECO:0000256" key="1">
    <source>
        <dbReference type="ARBA" id="ARBA00023125"/>
    </source>
</evidence>
<evidence type="ECO:0000313" key="6">
    <source>
        <dbReference type="Proteomes" id="UP001501676"/>
    </source>
</evidence>
<feature type="domain" description="HTH tetR-type" evidence="4">
    <location>
        <begin position="23"/>
        <end position="83"/>
    </location>
</feature>
<comment type="caution">
    <text evidence="5">The sequence shown here is derived from an EMBL/GenBank/DDBJ whole genome shotgun (WGS) entry which is preliminary data.</text>
</comment>
<proteinExistence type="predicted"/>
<dbReference type="Proteomes" id="UP001501676">
    <property type="component" value="Unassembled WGS sequence"/>
</dbReference>
<feature type="compositionally biased region" description="Polar residues" evidence="3">
    <location>
        <begin position="1"/>
        <end position="16"/>
    </location>
</feature>
<dbReference type="RefSeq" id="WP_376981238.1">
    <property type="nucleotide sequence ID" value="NZ_BAAAYN010000041.1"/>
</dbReference>
<dbReference type="PRINTS" id="PR00455">
    <property type="entry name" value="HTHTETR"/>
</dbReference>
<dbReference type="InterPro" id="IPR050109">
    <property type="entry name" value="HTH-type_TetR-like_transc_reg"/>
</dbReference>
<gene>
    <name evidence="5" type="ORF">GCM10020369_57800</name>
</gene>
<dbReference type="Pfam" id="PF00440">
    <property type="entry name" value="TetR_N"/>
    <property type="match status" value="1"/>
</dbReference>
<dbReference type="SUPFAM" id="SSF46689">
    <property type="entry name" value="Homeodomain-like"/>
    <property type="match status" value="1"/>
</dbReference>
<evidence type="ECO:0000256" key="2">
    <source>
        <dbReference type="PROSITE-ProRule" id="PRU00335"/>
    </source>
</evidence>
<dbReference type="InterPro" id="IPR036271">
    <property type="entry name" value="Tet_transcr_reg_TetR-rel_C_sf"/>
</dbReference>
<keyword evidence="1 2" id="KW-0238">DNA-binding</keyword>
<feature type="DNA-binding region" description="H-T-H motif" evidence="2">
    <location>
        <begin position="46"/>
        <end position="65"/>
    </location>
</feature>
<dbReference type="PROSITE" id="PS50977">
    <property type="entry name" value="HTH_TETR_2"/>
    <property type="match status" value="1"/>
</dbReference>
<dbReference type="InterPro" id="IPR009057">
    <property type="entry name" value="Homeodomain-like_sf"/>
</dbReference>
<keyword evidence="6" id="KW-1185">Reference proteome</keyword>
<dbReference type="PANTHER" id="PTHR30055">
    <property type="entry name" value="HTH-TYPE TRANSCRIPTIONAL REGULATOR RUTR"/>
    <property type="match status" value="1"/>
</dbReference>
<evidence type="ECO:0000259" key="4">
    <source>
        <dbReference type="PROSITE" id="PS50977"/>
    </source>
</evidence>
<sequence>MATPVSSDPVTASSGRTGRLPRSARRRQLLTAAQEVFVANGYHAAAMDDIADRAGVSKPVLYQHFPGKLDLYLALIDQHTEALVNHVTQALAGTTDNKIRVHLATKAYFDFVDGEGEAFRLVFESDLRNEPAVRERVERASQLCMEAIADTIGHDTGVSRERAELLAIGLTGASEIAARYWLNANRSVPKEEAIALLSTLLWRGISDFPLEREADGSRPENSAER</sequence>
<dbReference type="Gene3D" id="1.10.357.10">
    <property type="entry name" value="Tetracycline Repressor, domain 2"/>
    <property type="match status" value="1"/>
</dbReference>